<keyword evidence="1" id="KW-0472">Membrane</keyword>
<evidence type="ECO:0000313" key="4">
    <source>
        <dbReference type="Proteomes" id="UP000006294"/>
    </source>
</evidence>
<dbReference type="STRING" id="698758.AXY_12130"/>
<evidence type="ECO:0000256" key="1">
    <source>
        <dbReference type="SAM" id="Phobius"/>
    </source>
</evidence>
<gene>
    <name evidence="3" type="primary">spmA</name>
    <name evidence="3" type="ordered locus">AXY_12130</name>
</gene>
<feature type="transmembrane region" description="Helical" evidence="1">
    <location>
        <begin position="37"/>
        <end position="54"/>
    </location>
</feature>
<feature type="domain" description="Nucleoside transporter/FeoB GTPase Gate" evidence="2">
    <location>
        <begin position="42"/>
        <end position="150"/>
    </location>
</feature>
<dbReference type="AlphaFoldDB" id="K0IXX1"/>
<dbReference type="HOGENOM" id="CLU_089992_1_0_9"/>
<dbReference type="RefSeq" id="WP_015009950.1">
    <property type="nucleotide sequence ID" value="NC_018704.1"/>
</dbReference>
<name>K0IXX1_AMPXN</name>
<evidence type="ECO:0000259" key="2">
    <source>
        <dbReference type="Pfam" id="PF07670"/>
    </source>
</evidence>
<evidence type="ECO:0000313" key="3">
    <source>
        <dbReference type="EMBL" id="BAM47345.1"/>
    </source>
</evidence>
<organism evidence="3 4">
    <name type="scientific">Amphibacillus xylanus (strain ATCC 51415 / DSM 6626 / JCM 7361 / LMG 17667 / NBRC 15112 / Ep01)</name>
    <dbReference type="NCBI Taxonomy" id="698758"/>
    <lineage>
        <taxon>Bacteria</taxon>
        <taxon>Bacillati</taxon>
        <taxon>Bacillota</taxon>
        <taxon>Bacilli</taxon>
        <taxon>Bacillales</taxon>
        <taxon>Bacillaceae</taxon>
        <taxon>Amphibacillus</taxon>
    </lineage>
</organism>
<dbReference type="PATRIC" id="fig|698758.3.peg.1213"/>
<dbReference type="KEGG" id="axl:AXY_12130"/>
<feature type="transmembrane region" description="Helical" evidence="1">
    <location>
        <begin position="91"/>
        <end position="112"/>
    </location>
</feature>
<feature type="transmembrane region" description="Helical" evidence="1">
    <location>
        <begin position="164"/>
        <end position="186"/>
    </location>
</feature>
<dbReference type="EMBL" id="AP012050">
    <property type="protein sequence ID" value="BAM47345.1"/>
    <property type="molecule type" value="Genomic_DNA"/>
</dbReference>
<keyword evidence="1" id="KW-0812">Transmembrane</keyword>
<proteinExistence type="predicted"/>
<keyword evidence="1" id="KW-1133">Transmembrane helix</keyword>
<reference evidence="3 4" key="1">
    <citation type="submission" date="2011-01" db="EMBL/GenBank/DDBJ databases">
        <title>Whole genome sequence of Amphibacillus xylinus NBRC 15112.</title>
        <authorList>
            <person name="Nakazawa H."/>
            <person name="Katano Y."/>
            <person name="Nakamura S."/>
            <person name="Sasagawa M."/>
            <person name="Fukada J."/>
            <person name="Arai T."/>
            <person name="Sasakura N."/>
            <person name="Mochizuki D."/>
            <person name="Hosoyama A."/>
            <person name="Harada K."/>
            <person name="Horikawa H."/>
            <person name="Kato Y."/>
            <person name="Harada T."/>
            <person name="Sasaki K."/>
            <person name="Sekiguchi M."/>
            <person name="Hodoyama M."/>
            <person name="Nishiko R."/>
            <person name="Narita H."/>
            <person name="Hanamaki A."/>
            <person name="Hata C."/>
            <person name="Konno Y."/>
            <person name="Niimura Y."/>
            <person name="Yamazaki S."/>
            <person name="Fujita N."/>
        </authorList>
    </citation>
    <scope>NUCLEOTIDE SEQUENCE [LARGE SCALE GENOMIC DNA]</scope>
    <source>
        <strain evidence="4">ATCC 51415 / DSM 6626 / JCM 7361 / LMG 17667 / NBRC 15112 / Ep01</strain>
    </source>
</reference>
<sequence length="193" mass="20937">MVHLIWAGLACIGIVYALFNGTIGDVNEAIFSSANEAIQLVIGLTSILVFWLGLMKIAEKANILAGLSRLFRPVVSKLFPDLPRNHPVMGYITSNFIANIFGLGNAATPLGLKAMKEMKQLEPSEQASRSMVTFLAINTAGVTLIPTTVLALRIQHGSVAPTETVAATMIVSILTTTFAIIIDRLFHYKRVRK</sequence>
<dbReference type="Pfam" id="PF07670">
    <property type="entry name" value="Gate"/>
    <property type="match status" value="1"/>
</dbReference>
<dbReference type="InterPro" id="IPR011642">
    <property type="entry name" value="Gate_dom"/>
</dbReference>
<dbReference type="Proteomes" id="UP000006294">
    <property type="component" value="Chromosome"/>
</dbReference>
<feature type="transmembrane region" description="Helical" evidence="1">
    <location>
        <begin position="132"/>
        <end position="152"/>
    </location>
</feature>
<accession>K0IXX1</accession>
<dbReference type="OrthoDB" id="9782481at2"/>
<keyword evidence="4" id="KW-1185">Reference proteome</keyword>
<protein>
    <submittedName>
        <fullName evidence="3">Spore maturation protein A</fullName>
    </submittedName>
</protein>
<dbReference type="eggNOG" id="COG2715">
    <property type="taxonomic scope" value="Bacteria"/>
</dbReference>